<dbReference type="RefSeq" id="XP_033447841.1">
    <property type="nucleotide sequence ID" value="XM_033590041.1"/>
</dbReference>
<sequence length="190" mass="20928">MGWKQTSVAPWSGIATCRQSTPDSHQSGEPAKRIDSCIPIPSVLIARARRTTLRFSIAVKSLQRKCVRRSAALSTSAARRRPESRRASLELRDRRRWTLQSAPAPLPEAAGCSTTDAVFVGSWVGEVGQQHLCHGESLLLYFRLVEFRCNVTLQSRCTAPRFLRNSPVDCGGSPSLDLTHQVLTASRTQG</sequence>
<name>A0A6A5RIZ2_9PLEO</name>
<dbReference type="AlphaFoldDB" id="A0A6A5RIZ2"/>
<keyword evidence="3" id="KW-1185">Reference proteome</keyword>
<protein>
    <submittedName>
        <fullName evidence="2">Uncharacterized protein</fullName>
    </submittedName>
</protein>
<dbReference type="GeneID" id="54347695"/>
<organism evidence="2 3">
    <name type="scientific">Didymella exigua CBS 183.55</name>
    <dbReference type="NCBI Taxonomy" id="1150837"/>
    <lineage>
        <taxon>Eukaryota</taxon>
        <taxon>Fungi</taxon>
        <taxon>Dikarya</taxon>
        <taxon>Ascomycota</taxon>
        <taxon>Pezizomycotina</taxon>
        <taxon>Dothideomycetes</taxon>
        <taxon>Pleosporomycetidae</taxon>
        <taxon>Pleosporales</taxon>
        <taxon>Pleosporineae</taxon>
        <taxon>Didymellaceae</taxon>
        <taxon>Didymella</taxon>
    </lineage>
</organism>
<dbReference type="EMBL" id="ML978971">
    <property type="protein sequence ID" value="KAF1927589.1"/>
    <property type="molecule type" value="Genomic_DNA"/>
</dbReference>
<feature type="region of interest" description="Disordered" evidence="1">
    <location>
        <begin position="1"/>
        <end position="32"/>
    </location>
</feature>
<evidence type="ECO:0000313" key="3">
    <source>
        <dbReference type="Proteomes" id="UP000800082"/>
    </source>
</evidence>
<reference evidence="2" key="1">
    <citation type="journal article" date="2020" name="Stud. Mycol.">
        <title>101 Dothideomycetes genomes: a test case for predicting lifestyles and emergence of pathogens.</title>
        <authorList>
            <person name="Haridas S."/>
            <person name="Albert R."/>
            <person name="Binder M."/>
            <person name="Bloem J."/>
            <person name="Labutti K."/>
            <person name="Salamov A."/>
            <person name="Andreopoulos B."/>
            <person name="Baker S."/>
            <person name="Barry K."/>
            <person name="Bills G."/>
            <person name="Bluhm B."/>
            <person name="Cannon C."/>
            <person name="Castanera R."/>
            <person name="Culley D."/>
            <person name="Daum C."/>
            <person name="Ezra D."/>
            <person name="Gonzalez J."/>
            <person name="Henrissat B."/>
            <person name="Kuo A."/>
            <person name="Liang C."/>
            <person name="Lipzen A."/>
            <person name="Lutzoni F."/>
            <person name="Magnuson J."/>
            <person name="Mondo S."/>
            <person name="Nolan M."/>
            <person name="Ohm R."/>
            <person name="Pangilinan J."/>
            <person name="Park H.-J."/>
            <person name="Ramirez L."/>
            <person name="Alfaro M."/>
            <person name="Sun H."/>
            <person name="Tritt A."/>
            <person name="Yoshinaga Y."/>
            <person name="Zwiers L.-H."/>
            <person name="Turgeon B."/>
            <person name="Goodwin S."/>
            <person name="Spatafora J."/>
            <person name="Crous P."/>
            <person name="Grigoriev I."/>
        </authorList>
    </citation>
    <scope>NUCLEOTIDE SEQUENCE</scope>
    <source>
        <strain evidence="2">CBS 183.55</strain>
    </source>
</reference>
<dbReference type="Proteomes" id="UP000800082">
    <property type="component" value="Unassembled WGS sequence"/>
</dbReference>
<feature type="compositionally biased region" description="Polar residues" evidence="1">
    <location>
        <begin position="17"/>
        <end position="27"/>
    </location>
</feature>
<evidence type="ECO:0000313" key="2">
    <source>
        <dbReference type="EMBL" id="KAF1927589.1"/>
    </source>
</evidence>
<evidence type="ECO:0000256" key="1">
    <source>
        <dbReference type="SAM" id="MobiDB-lite"/>
    </source>
</evidence>
<gene>
    <name evidence="2" type="ORF">M421DRAFT_393125</name>
</gene>
<accession>A0A6A5RIZ2</accession>
<proteinExistence type="predicted"/>